<keyword evidence="6" id="KW-1185">Reference proteome</keyword>
<dbReference type="RefSeq" id="WP_174704696.1">
    <property type="nucleotide sequence ID" value="NZ_BMHF01000006.1"/>
</dbReference>
<keyword evidence="1" id="KW-0808">Transferase</keyword>
<reference evidence="6" key="1">
    <citation type="journal article" date="2019" name="Int. J. Syst. Evol. Microbiol.">
        <title>The Global Catalogue of Microorganisms (GCM) 10K type strain sequencing project: providing services to taxonomists for standard genome sequencing and annotation.</title>
        <authorList>
            <consortium name="The Broad Institute Genomics Platform"/>
            <consortium name="The Broad Institute Genome Sequencing Center for Infectious Disease"/>
            <person name="Wu L."/>
            <person name="Ma J."/>
        </authorList>
    </citation>
    <scope>NUCLEOTIDE SEQUENCE [LARGE SCALE GENOMIC DNA]</scope>
    <source>
        <strain evidence="6">CGMCC 1.15044</strain>
    </source>
</reference>
<organism evidence="5 6">
    <name type="scientific">Paenibacillus physcomitrellae</name>
    <dbReference type="NCBI Taxonomy" id="1619311"/>
    <lineage>
        <taxon>Bacteria</taxon>
        <taxon>Bacillati</taxon>
        <taxon>Bacillota</taxon>
        <taxon>Bacilli</taxon>
        <taxon>Bacillales</taxon>
        <taxon>Paenibacillaceae</taxon>
        <taxon>Paenibacillus</taxon>
    </lineage>
</organism>
<dbReference type="CDD" id="cd04301">
    <property type="entry name" value="NAT_SF"/>
    <property type="match status" value="1"/>
</dbReference>
<accession>A0ABQ1G0A0</accession>
<evidence type="ECO:0000256" key="1">
    <source>
        <dbReference type="ARBA" id="ARBA00022679"/>
    </source>
</evidence>
<feature type="region of interest" description="Disordered" evidence="3">
    <location>
        <begin position="1"/>
        <end position="24"/>
    </location>
</feature>
<dbReference type="InterPro" id="IPR008125">
    <property type="entry name" value="Streptothricin_AcTrfase"/>
</dbReference>
<dbReference type="PANTHER" id="PTHR43420">
    <property type="entry name" value="ACETYLTRANSFERASE"/>
    <property type="match status" value="1"/>
</dbReference>
<dbReference type="Pfam" id="PF00583">
    <property type="entry name" value="Acetyltransf_1"/>
    <property type="match status" value="1"/>
</dbReference>
<name>A0ABQ1G0A0_9BACL</name>
<evidence type="ECO:0000256" key="2">
    <source>
        <dbReference type="ARBA" id="ARBA00023315"/>
    </source>
</evidence>
<dbReference type="InterPro" id="IPR000182">
    <property type="entry name" value="GNAT_dom"/>
</dbReference>
<evidence type="ECO:0000313" key="6">
    <source>
        <dbReference type="Proteomes" id="UP000609323"/>
    </source>
</evidence>
<feature type="domain" description="N-acetyltransferase" evidence="4">
    <location>
        <begin position="34"/>
        <end position="180"/>
    </location>
</feature>
<evidence type="ECO:0000259" key="4">
    <source>
        <dbReference type="PROSITE" id="PS51186"/>
    </source>
</evidence>
<evidence type="ECO:0000313" key="5">
    <source>
        <dbReference type="EMBL" id="GGA34909.1"/>
    </source>
</evidence>
<dbReference type="PRINTS" id="PR01754">
    <property type="entry name" value="SACTRNSFRASE"/>
</dbReference>
<keyword evidence="2" id="KW-0012">Acyltransferase</keyword>
<gene>
    <name evidence="5" type="ORF">GCM10010917_20170</name>
</gene>
<dbReference type="PROSITE" id="PS51186">
    <property type="entry name" value="GNAT"/>
    <property type="match status" value="1"/>
</dbReference>
<protein>
    <recommendedName>
        <fullName evidence="4">N-acetyltransferase domain-containing protein</fullName>
    </recommendedName>
</protein>
<proteinExistence type="predicted"/>
<dbReference type="SUPFAM" id="SSF55729">
    <property type="entry name" value="Acyl-CoA N-acyltransferases (Nat)"/>
    <property type="match status" value="1"/>
</dbReference>
<dbReference type="Proteomes" id="UP000609323">
    <property type="component" value="Unassembled WGS sequence"/>
</dbReference>
<dbReference type="EMBL" id="BMHF01000006">
    <property type="protein sequence ID" value="GGA34909.1"/>
    <property type="molecule type" value="Genomic_DNA"/>
</dbReference>
<dbReference type="Gene3D" id="3.40.630.30">
    <property type="match status" value="1"/>
</dbReference>
<sequence length="180" mass="20825">MESQQIRITPMEHSQTRDLNAANDPFPAPGRLVPTFLNHEWSVQEELFEVPYEIKFPNDKLNCDDYIGKSDKIIFLAYDQDICVGQIRLVKDWNRMAYVENIAIRQSHRSRGIGKRLFEAGEKWSLEQGLRGIMLEAQDDNLNACRFYLKQGMKLGGADTMKQTFNPKIGTTLYFYKILG</sequence>
<evidence type="ECO:0000256" key="3">
    <source>
        <dbReference type="SAM" id="MobiDB-lite"/>
    </source>
</evidence>
<dbReference type="InterPro" id="IPR016181">
    <property type="entry name" value="Acyl_CoA_acyltransferase"/>
</dbReference>
<dbReference type="InterPro" id="IPR050680">
    <property type="entry name" value="YpeA/RimI_acetyltransf"/>
</dbReference>
<comment type="caution">
    <text evidence="5">The sequence shown here is derived from an EMBL/GenBank/DDBJ whole genome shotgun (WGS) entry which is preliminary data.</text>
</comment>